<dbReference type="Proteomes" id="UP000502681">
    <property type="component" value="Chromosome"/>
</dbReference>
<gene>
    <name evidence="1" type="ORF">E2566_07465</name>
</gene>
<dbReference type="SUPFAM" id="SSF54427">
    <property type="entry name" value="NTF2-like"/>
    <property type="match status" value="1"/>
</dbReference>
<evidence type="ECO:0000313" key="1">
    <source>
        <dbReference type="EMBL" id="QJA22449.1"/>
    </source>
</evidence>
<dbReference type="RefSeq" id="WP_107169950.1">
    <property type="nucleotide sequence ID" value="NZ_JADARA010000023.1"/>
</dbReference>
<dbReference type="PANTHER" id="PTHR31757:SF0">
    <property type="entry name" value="SLL0781 PROTEIN"/>
    <property type="match status" value="1"/>
</dbReference>
<dbReference type="InterPro" id="IPR032710">
    <property type="entry name" value="NTF2-like_dom_sf"/>
</dbReference>
<dbReference type="EMBL" id="CP038498">
    <property type="protein sequence ID" value="QJA22449.1"/>
    <property type="molecule type" value="Genomic_DNA"/>
</dbReference>
<accession>A0ABX6L872</accession>
<evidence type="ECO:0000313" key="2">
    <source>
        <dbReference type="Proteomes" id="UP000502681"/>
    </source>
</evidence>
<dbReference type="Pfam" id="PF07080">
    <property type="entry name" value="DUF1348"/>
    <property type="match status" value="1"/>
</dbReference>
<organism evidence="1 2">
    <name type="scientific">Pectobacterium punjabense</name>
    <dbReference type="NCBI Taxonomy" id="2108399"/>
    <lineage>
        <taxon>Bacteria</taxon>
        <taxon>Pseudomonadati</taxon>
        <taxon>Pseudomonadota</taxon>
        <taxon>Gammaproteobacteria</taxon>
        <taxon>Enterobacterales</taxon>
        <taxon>Pectobacteriaceae</taxon>
        <taxon>Pectobacterium</taxon>
    </lineage>
</organism>
<dbReference type="PANTHER" id="PTHR31757">
    <property type="entry name" value="SLL0781 PROTEIN"/>
    <property type="match status" value="1"/>
</dbReference>
<keyword evidence="2" id="KW-1185">Reference proteome</keyword>
<sequence>MDGNRLPFTLESTQEKIRLAEDVWNSINPERVSLAYTHDSFWQNRGEFIVRRDEAILLVVKRQ</sequence>
<reference evidence="1 2" key="1">
    <citation type="submission" date="2019-04" db="EMBL/GenBank/DDBJ databases">
        <title>Whole Genome Sequencing of Pectobacterium punjabense SS95.</title>
        <authorList>
            <person name="Sarfraz S."/>
            <person name="Oulghazi S."/>
            <person name="Roques C."/>
            <person name="Vandecasteele C."/>
            <person name="Faure D."/>
        </authorList>
    </citation>
    <scope>NUCLEOTIDE SEQUENCE [LARGE SCALE GENOMIC DNA]</scope>
    <source>
        <strain evidence="1 2">SS95</strain>
    </source>
</reference>
<proteinExistence type="predicted"/>
<name>A0ABX6L872_9GAMM</name>
<protein>
    <submittedName>
        <fullName evidence="1">DUF1348 family protein</fullName>
    </submittedName>
</protein>
<dbReference type="InterPro" id="IPR009783">
    <property type="entry name" value="DUF1348"/>
</dbReference>
<dbReference type="Gene3D" id="3.10.450.50">
    <property type="match status" value="1"/>
</dbReference>